<keyword evidence="3" id="KW-1185">Reference proteome</keyword>
<feature type="transmembrane region" description="Helical" evidence="1">
    <location>
        <begin position="20"/>
        <end position="44"/>
    </location>
</feature>
<feature type="transmembrane region" description="Helical" evidence="1">
    <location>
        <begin position="171"/>
        <end position="189"/>
    </location>
</feature>
<evidence type="ECO:0000313" key="2">
    <source>
        <dbReference type="EMBL" id="MCP2356112.1"/>
    </source>
</evidence>
<keyword evidence="1" id="KW-1133">Transmembrane helix</keyword>
<name>A0A9X2GED8_9ACTN</name>
<accession>A0A9X2GED8</accession>
<reference evidence="2" key="1">
    <citation type="submission" date="2022-06" db="EMBL/GenBank/DDBJ databases">
        <title>Sequencing the genomes of 1000 actinobacteria strains.</title>
        <authorList>
            <person name="Klenk H.-P."/>
        </authorList>
    </citation>
    <scope>NUCLEOTIDE SEQUENCE</scope>
    <source>
        <strain evidence="2">DSM 46694</strain>
    </source>
</reference>
<organism evidence="2 3">
    <name type="scientific">Nonomuraea thailandensis</name>
    <dbReference type="NCBI Taxonomy" id="1188745"/>
    <lineage>
        <taxon>Bacteria</taxon>
        <taxon>Bacillati</taxon>
        <taxon>Actinomycetota</taxon>
        <taxon>Actinomycetes</taxon>
        <taxon>Streptosporangiales</taxon>
        <taxon>Streptosporangiaceae</taxon>
        <taxon>Nonomuraea</taxon>
    </lineage>
</organism>
<sequence>MSAPPDEGGGTGQDLTRAWAVLAHVVTPTTFIAAILMYFGAVRANTMYGQLGLDHSILGLSFQDYVLRSVTLAVEPLIVLLVLALVAPLAHGWVVRCADRHCTAVKRVIAVLAVLGFAGVGMGLAAMNGRLRLPSHAVPISLGLGVFVLVYGLSLYQRVSARHVVSTADQLLQRTLCVVLLLVLLLWTVSELAQQDGMKAAIAYRSDPGALPSTVVYSARRLHLESLGIEETALPDPGAMYRYRYRGLHLLLHSNQRYFLLPACWASDPWARAIVLPADASLRLEFPMLKLPPECPA</sequence>
<protein>
    <submittedName>
        <fullName evidence="2">Uncharacterized protein</fullName>
    </submittedName>
</protein>
<dbReference type="RefSeq" id="WP_253742877.1">
    <property type="nucleotide sequence ID" value="NZ_BAABKA010000001.1"/>
</dbReference>
<dbReference type="AlphaFoldDB" id="A0A9X2GED8"/>
<dbReference type="Proteomes" id="UP001139648">
    <property type="component" value="Unassembled WGS sequence"/>
</dbReference>
<evidence type="ECO:0000313" key="3">
    <source>
        <dbReference type="Proteomes" id="UP001139648"/>
    </source>
</evidence>
<dbReference type="EMBL" id="JAMZEB010000002">
    <property type="protein sequence ID" value="MCP2356112.1"/>
    <property type="molecule type" value="Genomic_DNA"/>
</dbReference>
<feature type="transmembrane region" description="Helical" evidence="1">
    <location>
        <begin position="107"/>
        <end position="126"/>
    </location>
</feature>
<gene>
    <name evidence="2" type="ORF">HD597_003132</name>
</gene>
<keyword evidence="1" id="KW-0812">Transmembrane</keyword>
<keyword evidence="1" id="KW-0472">Membrane</keyword>
<proteinExistence type="predicted"/>
<comment type="caution">
    <text evidence="2">The sequence shown here is derived from an EMBL/GenBank/DDBJ whole genome shotgun (WGS) entry which is preliminary data.</text>
</comment>
<evidence type="ECO:0000256" key="1">
    <source>
        <dbReference type="SAM" id="Phobius"/>
    </source>
</evidence>
<feature type="transmembrane region" description="Helical" evidence="1">
    <location>
        <begin position="65"/>
        <end position="87"/>
    </location>
</feature>
<feature type="transmembrane region" description="Helical" evidence="1">
    <location>
        <begin position="138"/>
        <end position="159"/>
    </location>
</feature>